<comment type="caution">
    <text evidence="1">The sequence shown here is derived from an EMBL/GenBank/DDBJ whole genome shotgun (WGS) entry which is preliminary data.</text>
</comment>
<protein>
    <recommendedName>
        <fullName evidence="3">Helix-turn-helix domain-containing protein</fullName>
    </recommendedName>
</protein>
<keyword evidence="2" id="KW-1185">Reference proteome</keyword>
<evidence type="ECO:0008006" key="3">
    <source>
        <dbReference type="Google" id="ProtNLM"/>
    </source>
</evidence>
<name>A0ABW8SZK0_9CLOT</name>
<sequence>MVKKWSLEEQKYLSENWGQVDLRVIMEVLDRSYDSVVRKAQRLELDTNKYLKENLTNRWSEQEENVLNNFYQVKPMNELMLLLPNRTRESIIKKAKQLGLNCENRHWLTEEVTYLEEKWGVMTIENIAKKLARTKNAVLLKAHKIGLREQIIANGEYLTPKDISNILAVGTRTVYNWMDKDYLKYKRFRINSIKKYQISIDNFKLFIEEHEDKWNTRTADIKFITSCYTTFRDIANTKVPEWLLQKINVDKQKKLPSCRKQWTIKEENRVKSMINGGKTCKEIALLLNRSFYSVQDKISSKRHEYFQGNNITSSNLKEMDQILIGG</sequence>
<organism evidence="1 2">
    <name type="scientific">Candidatus Clostridium stratigraminis</name>
    <dbReference type="NCBI Taxonomy" id="3381661"/>
    <lineage>
        <taxon>Bacteria</taxon>
        <taxon>Bacillati</taxon>
        <taxon>Bacillota</taxon>
        <taxon>Clostridia</taxon>
        <taxon>Eubacteriales</taxon>
        <taxon>Clostridiaceae</taxon>
        <taxon>Clostridium</taxon>
    </lineage>
</organism>
<dbReference type="Proteomes" id="UP001623591">
    <property type="component" value="Unassembled WGS sequence"/>
</dbReference>
<dbReference type="EMBL" id="JBJHZZ010000001">
    <property type="protein sequence ID" value="MFL0245462.1"/>
    <property type="molecule type" value="Genomic_DNA"/>
</dbReference>
<evidence type="ECO:0000313" key="1">
    <source>
        <dbReference type="EMBL" id="MFL0245462.1"/>
    </source>
</evidence>
<dbReference type="RefSeq" id="WP_406767926.1">
    <property type="nucleotide sequence ID" value="NZ_JBJHZZ010000001.1"/>
</dbReference>
<accession>A0ABW8SZK0</accession>
<evidence type="ECO:0000313" key="2">
    <source>
        <dbReference type="Proteomes" id="UP001623591"/>
    </source>
</evidence>
<proteinExistence type="predicted"/>
<reference evidence="1 2" key="1">
    <citation type="submission" date="2024-11" db="EMBL/GenBank/DDBJ databases">
        <authorList>
            <person name="Heng Y.C."/>
            <person name="Lim A.C.H."/>
            <person name="Lee J.K.Y."/>
            <person name="Kittelmann S."/>
        </authorList>
    </citation>
    <scope>NUCLEOTIDE SEQUENCE [LARGE SCALE GENOMIC DNA]</scope>
    <source>
        <strain evidence="1 2">WILCCON 0185</strain>
    </source>
</reference>
<gene>
    <name evidence="1" type="ORF">ACJDUG_00545</name>
</gene>